<dbReference type="RefSeq" id="WP_089323645.1">
    <property type="nucleotide sequence ID" value="NZ_FZOB01000015.1"/>
</dbReference>
<dbReference type="AlphaFoldDB" id="A0A239A4M5"/>
<sequence>MIKKFLFDGLFKIPTDGRCPKCGSSLEARITLSGFKIVCKNPLCSYEEKGKNTYFQGNKKNKG</sequence>
<evidence type="ECO:0000313" key="2">
    <source>
        <dbReference type="Proteomes" id="UP000198405"/>
    </source>
</evidence>
<accession>A0A239A4M5</accession>
<dbReference type="EMBL" id="FZOB01000015">
    <property type="protein sequence ID" value="SNR90616.1"/>
    <property type="molecule type" value="Genomic_DNA"/>
</dbReference>
<keyword evidence="2" id="KW-1185">Reference proteome</keyword>
<evidence type="ECO:0000313" key="1">
    <source>
        <dbReference type="EMBL" id="SNR90616.1"/>
    </source>
</evidence>
<dbReference type="OrthoDB" id="5782056at2"/>
<gene>
    <name evidence="1" type="ORF">SAMN06265340_11526</name>
</gene>
<protein>
    <submittedName>
        <fullName evidence="1">Uncharacterized protein</fullName>
    </submittedName>
</protein>
<dbReference type="Proteomes" id="UP000198405">
    <property type="component" value="Unassembled WGS sequence"/>
</dbReference>
<name>A0A239A4M5_9BACT</name>
<reference evidence="2" key="1">
    <citation type="submission" date="2017-06" db="EMBL/GenBank/DDBJ databases">
        <authorList>
            <person name="Varghese N."/>
            <person name="Submissions S."/>
        </authorList>
    </citation>
    <scope>NUCLEOTIDE SEQUENCE [LARGE SCALE GENOMIC DNA]</scope>
    <source>
        <strain evidence="2">DSM 15668</strain>
    </source>
</reference>
<proteinExistence type="predicted"/>
<organism evidence="1 2">
    <name type="scientific">Desulfurobacterium atlanticum</name>
    <dbReference type="NCBI Taxonomy" id="240169"/>
    <lineage>
        <taxon>Bacteria</taxon>
        <taxon>Pseudomonadati</taxon>
        <taxon>Aquificota</taxon>
        <taxon>Aquificia</taxon>
        <taxon>Desulfurobacteriales</taxon>
        <taxon>Desulfurobacteriaceae</taxon>
        <taxon>Desulfurobacterium</taxon>
    </lineage>
</organism>